<dbReference type="GO" id="GO:0003677">
    <property type="term" value="F:DNA binding"/>
    <property type="evidence" value="ECO:0007669"/>
    <property type="project" value="InterPro"/>
</dbReference>
<dbReference type="InterPro" id="IPR037489">
    <property type="entry name" value="RAD52-like"/>
</dbReference>
<protein>
    <submittedName>
        <fullName evidence="1">DUF1071 domain-containing protein</fullName>
    </submittedName>
</protein>
<sequence>MNDSKLTPPTQPGQWTITQIEYALSRPLPKELLSTRKQGNKEIIYIPWYEANRILSKYAPGWHWSIDSIHSTDSKLFLHGTLTIPTSEGIVARSATGTEDLNCGSYGDPSSNAESMAFRRAAARFGLGSYLYDKD</sequence>
<gene>
    <name evidence="1" type="ORF">HJG54_07540</name>
</gene>
<dbReference type="GO" id="GO:0000724">
    <property type="term" value="P:double-strand break repair via homologous recombination"/>
    <property type="evidence" value="ECO:0007669"/>
    <property type="project" value="InterPro"/>
</dbReference>
<dbReference type="PANTHER" id="PTHR34050:SF3">
    <property type="entry name" value="DNA REPAIR RAD52-LIKE PROTEIN 2, CHLOROPLASTIC"/>
    <property type="match status" value="1"/>
</dbReference>
<evidence type="ECO:0000313" key="1">
    <source>
        <dbReference type="EMBL" id="WNZ22723.1"/>
    </source>
</evidence>
<name>A0AA96WCT6_9CYAN</name>
<accession>A0AA96WCT6</accession>
<dbReference type="AlphaFoldDB" id="A0AA96WCT6"/>
<dbReference type="EMBL" id="CP053586">
    <property type="protein sequence ID" value="WNZ22723.1"/>
    <property type="molecule type" value="Genomic_DNA"/>
</dbReference>
<organism evidence="1">
    <name type="scientific">Leptolyngbya sp. NK1-12</name>
    <dbReference type="NCBI Taxonomy" id="2547451"/>
    <lineage>
        <taxon>Bacteria</taxon>
        <taxon>Bacillati</taxon>
        <taxon>Cyanobacteriota</taxon>
        <taxon>Cyanophyceae</taxon>
        <taxon>Leptolyngbyales</taxon>
        <taxon>Leptolyngbyaceae</taxon>
        <taxon>Leptolyngbya group</taxon>
        <taxon>Leptolyngbya</taxon>
    </lineage>
</organism>
<proteinExistence type="predicted"/>
<dbReference type="PANTHER" id="PTHR34050">
    <property type="entry name" value="DNA REPAIR RAD52-LIKE PROTEIN 2, CHLOROPLASTIC"/>
    <property type="match status" value="1"/>
</dbReference>
<dbReference type="RefSeq" id="WP_316434248.1">
    <property type="nucleotide sequence ID" value="NZ_CP053586.1"/>
</dbReference>
<reference evidence="1" key="1">
    <citation type="submission" date="2020-05" db="EMBL/GenBank/DDBJ databases">
        <authorList>
            <person name="Zhu T."/>
            <person name="Keshari N."/>
            <person name="Lu X."/>
        </authorList>
    </citation>
    <scope>NUCLEOTIDE SEQUENCE</scope>
    <source>
        <strain evidence="1">NK1-12</strain>
    </source>
</reference>